<gene>
    <name evidence="2" type="ORF">Pla144_25470</name>
</gene>
<reference evidence="2 3" key="1">
    <citation type="submission" date="2019-02" db="EMBL/GenBank/DDBJ databases">
        <title>Deep-cultivation of Planctomycetes and their phenomic and genomic characterization uncovers novel biology.</title>
        <authorList>
            <person name="Wiegand S."/>
            <person name="Jogler M."/>
            <person name="Boedeker C."/>
            <person name="Pinto D."/>
            <person name="Vollmers J."/>
            <person name="Rivas-Marin E."/>
            <person name="Kohn T."/>
            <person name="Peeters S.H."/>
            <person name="Heuer A."/>
            <person name="Rast P."/>
            <person name="Oberbeckmann S."/>
            <person name="Bunk B."/>
            <person name="Jeske O."/>
            <person name="Meyerdierks A."/>
            <person name="Storesund J.E."/>
            <person name="Kallscheuer N."/>
            <person name="Luecker S."/>
            <person name="Lage O.M."/>
            <person name="Pohl T."/>
            <person name="Merkel B.J."/>
            <person name="Hornburger P."/>
            <person name="Mueller R.-W."/>
            <person name="Bruemmer F."/>
            <person name="Labrenz M."/>
            <person name="Spormann A.M."/>
            <person name="Op Den Camp H."/>
            <person name="Overmann J."/>
            <person name="Amann R."/>
            <person name="Jetten M.S.M."/>
            <person name="Mascher T."/>
            <person name="Medema M.H."/>
            <person name="Devos D.P."/>
            <person name="Kaster A.-K."/>
            <person name="Ovreas L."/>
            <person name="Rohde M."/>
            <person name="Galperin M.Y."/>
            <person name="Jogler C."/>
        </authorList>
    </citation>
    <scope>NUCLEOTIDE SEQUENCE [LARGE SCALE GENOMIC DNA]</scope>
    <source>
        <strain evidence="2 3">Pla144</strain>
    </source>
</reference>
<name>A0A5C6CT55_9BACT</name>
<dbReference type="EMBL" id="SJPS01000003">
    <property type="protein sequence ID" value="TWU27770.1"/>
    <property type="molecule type" value="Genomic_DNA"/>
</dbReference>
<keyword evidence="3" id="KW-1185">Reference proteome</keyword>
<dbReference type="RefSeq" id="WP_146450931.1">
    <property type="nucleotide sequence ID" value="NZ_SJPS01000003.1"/>
</dbReference>
<sequence length="156" mass="16357">MKKPKNSSPIGLLIAIALCAILLTGCGGLYDASVSGTVTLDGNPLPRGTVAFNPENPGPASYGQIDDSGHYTVMTGREEGIPSGQYLLTVVANEIPQVEGKDGGPPPAGKPITPRWYRSPTTSGLSFTIESGSNTIDLPLTSDPPSGWQEPKPRRR</sequence>
<dbReference type="PROSITE" id="PS51257">
    <property type="entry name" value="PROKAR_LIPOPROTEIN"/>
    <property type="match status" value="1"/>
</dbReference>
<organism evidence="2 3">
    <name type="scientific">Bythopirellula polymerisocia</name>
    <dbReference type="NCBI Taxonomy" id="2528003"/>
    <lineage>
        <taxon>Bacteria</taxon>
        <taxon>Pseudomonadati</taxon>
        <taxon>Planctomycetota</taxon>
        <taxon>Planctomycetia</taxon>
        <taxon>Pirellulales</taxon>
        <taxon>Lacipirellulaceae</taxon>
        <taxon>Bythopirellula</taxon>
    </lineage>
</organism>
<evidence type="ECO:0008006" key="4">
    <source>
        <dbReference type="Google" id="ProtNLM"/>
    </source>
</evidence>
<dbReference type="OrthoDB" id="286727at2"/>
<accession>A0A5C6CT55</accession>
<proteinExistence type="predicted"/>
<dbReference type="AlphaFoldDB" id="A0A5C6CT55"/>
<protein>
    <recommendedName>
        <fullName evidence="4">Carboxypeptidase regulatory-like domain-containing protein</fullName>
    </recommendedName>
</protein>
<evidence type="ECO:0000313" key="3">
    <source>
        <dbReference type="Proteomes" id="UP000318437"/>
    </source>
</evidence>
<dbReference type="Proteomes" id="UP000318437">
    <property type="component" value="Unassembled WGS sequence"/>
</dbReference>
<evidence type="ECO:0000256" key="1">
    <source>
        <dbReference type="SAM" id="MobiDB-lite"/>
    </source>
</evidence>
<comment type="caution">
    <text evidence="2">The sequence shown here is derived from an EMBL/GenBank/DDBJ whole genome shotgun (WGS) entry which is preliminary data.</text>
</comment>
<feature type="region of interest" description="Disordered" evidence="1">
    <location>
        <begin position="97"/>
        <end position="156"/>
    </location>
</feature>
<feature type="compositionally biased region" description="Polar residues" evidence="1">
    <location>
        <begin position="119"/>
        <end position="136"/>
    </location>
</feature>
<evidence type="ECO:0000313" key="2">
    <source>
        <dbReference type="EMBL" id="TWU27770.1"/>
    </source>
</evidence>